<organism evidence="2 3">
    <name type="scientific">Trichophyton violaceum</name>
    <dbReference type="NCBI Taxonomy" id="34388"/>
    <lineage>
        <taxon>Eukaryota</taxon>
        <taxon>Fungi</taxon>
        <taxon>Dikarya</taxon>
        <taxon>Ascomycota</taxon>
        <taxon>Pezizomycotina</taxon>
        <taxon>Eurotiomycetes</taxon>
        <taxon>Eurotiomycetidae</taxon>
        <taxon>Onygenales</taxon>
        <taxon>Arthrodermataceae</taxon>
        <taxon>Trichophyton</taxon>
    </lineage>
</organism>
<comment type="caution">
    <text evidence="2">The sequence shown here is derived from an EMBL/GenBank/DDBJ whole genome shotgun (WGS) entry which is preliminary data.</text>
</comment>
<gene>
    <name evidence="2" type="ORF">A7D00_1552</name>
</gene>
<dbReference type="Proteomes" id="UP000243519">
    <property type="component" value="Unassembled WGS sequence"/>
</dbReference>
<keyword evidence="1" id="KW-0732">Signal</keyword>
<dbReference type="AlphaFoldDB" id="A0A178FNU4"/>
<feature type="chain" id="PRO_5008086348" evidence="1">
    <location>
        <begin position="20"/>
        <end position="155"/>
    </location>
</feature>
<reference evidence="2 3" key="1">
    <citation type="submission" date="2016-05" db="EMBL/GenBank/DDBJ databases">
        <title>Genome sequencing of Trichophyton violaceum CMCC(F)T3l isolated from hair.</title>
        <authorList>
            <person name="Zhan P."/>
            <person name="Tao Y."/>
            <person name="Liu W."/>
        </authorList>
    </citation>
    <scope>NUCLEOTIDE SEQUENCE [LARGE SCALE GENOMIC DNA]</scope>
    <source>
        <strain evidence="3">CMCC(F)T3l</strain>
    </source>
</reference>
<evidence type="ECO:0000256" key="1">
    <source>
        <dbReference type="SAM" id="SignalP"/>
    </source>
</evidence>
<proteinExistence type="predicted"/>
<evidence type="ECO:0000313" key="3">
    <source>
        <dbReference type="Proteomes" id="UP000243519"/>
    </source>
</evidence>
<keyword evidence="3" id="KW-1185">Reference proteome</keyword>
<accession>A0A178FNU4</accession>
<sequence>MRFALLAIVISAFVTSTYAQREYYIRNEPSGLNVTWDDDDYIYMEPGIRKYTISAWNMYPVASDIKNWFAFGASYFYLQFDFGRDGDTALRSDEGRIFEIRKAESHSYVIDVQSIDSGQPTLAWTVERNSTDPRVFLKLRPYMRLPSQQFTFTPK</sequence>
<feature type="signal peptide" evidence="1">
    <location>
        <begin position="1"/>
        <end position="19"/>
    </location>
</feature>
<protein>
    <submittedName>
        <fullName evidence="2">Uncharacterized protein</fullName>
    </submittedName>
</protein>
<dbReference type="OrthoDB" id="4170977at2759"/>
<name>A0A178FNU4_TRIVO</name>
<evidence type="ECO:0000313" key="2">
    <source>
        <dbReference type="EMBL" id="OAL73525.1"/>
    </source>
</evidence>
<dbReference type="EMBL" id="LHPN01000002">
    <property type="protein sequence ID" value="OAL73525.1"/>
    <property type="molecule type" value="Genomic_DNA"/>
</dbReference>